<evidence type="ECO:0000256" key="6">
    <source>
        <dbReference type="ARBA" id="ARBA00023180"/>
    </source>
</evidence>
<sequence length="523" mass="55953">MPHWLALILFLCTATSRNQVEAANDKALTKNGLEHVCDIAAEVRAKEQVHADGLTAAADKLSANQAVLAKVRILIAAASTAQEALQLQAISAALHRTAAEEEAKFTKATAMTAIEAIRHSSYLLGGLYEYLQIAGQAINGVSNGCFANDENAASFYTTAQLASQVQNCKAVDLSAKDGWTDKQVHQPGGYKRKIDKTNLWSTSDKGCKIHGGGANNGPVASATYGTSHSVAMGLISLTNTDAALTDLSSLANAEADSKKKHAAKAFNTLSQPALKVNTIELPDKDALKSLPNFEASLAKAVGASKPFSGKEKEQAMEKLFGSKEPDPTAMFWKKLKTIKLAEDSHGVTKGTQLDEISNLPLLTELETNYTINKAIQRNSPAAADACNCSSAQQKPEEKLCSEAKDNEDKCKALKPQGCIFNTENRKCELKAEVKENPEKGSQGTEGKDGKTDCSSHQDQTACEKENTPGQAPVCGWRKGKEGETDQDKEKCRNGSFLATKKFALSVVSAAFAALLFLIFPPLF</sequence>
<dbReference type="VEuPathDB" id="TriTrypDB:Tb427_000621100"/>
<feature type="signal peptide" evidence="10">
    <location>
        <begin position="1"/>
        <end position="22"/>
    </location>
</feature>
<keyword evidence="10" id="KW-0732">Signal</keyword>
<protein>
    <submittedName>
        <fullName evidence="13">Variant surface glycoprotein</fullName>
    </submittedName>
</protein>
<keyword evidence="4" id="KW-0336">GPI-anchor</keyword>
<keyword evidence="9" id="KW-0812">Transmembrane</keyword>
<dbReference type="Pfam" id="PF00913">
    <property type="entry name" value="Trypan_glycop"/>
    <property type="match status" value="1"/>
</dbReference>
<dbReference type="GO" id="GO:0042783">
    <property type="term" value="P:symbiont-mediated evasion of host immune response"/>
    <property type="evidence" value="ECO:0007669"/>
    <property type="project" value="InterPro"/>
</dbReference>
<dbReference type="Gene3D" id="1.10.470.10">
    <property type="entry name" value="Variant Surface Glycoprotein, subunit A, domain 2"/>
    <property type="match status" value="1"/>
</dbReference>
<dbReference type="Gene3D" id="3.90.150.10">
    <property type="entry name" value="Variant Surface Glycoprotein, subunit A domain 1"/>
    <property type="match status" value="1"/>
</dbReference>
<evidence type="ECO:0000256" key="2">
    <source>
        <dbReference type="ARBA" id="ARBA00004609"/>
    </source>
</evidence>
<evidence type="ECO:0000259" key="11">
    <source>
        <dbReference type="Pfam" id="PF00913"/>
    </source>
</evidence>
<evidence type="ECO:0000256" key="8">
    <source>
        <dbReference type="SAM" id="MobiDB-lite"/>
    </source>
</evidence>
<feature type="region of interest" description="Disordered" evidence="8">
    <location>
        <begin position="433"/>
        <end position="488"/>
    </location>
</feature>
<dbReference type="VEuPathDB" id="TriTrypDB:Tb427_000479200"/>
<evidence type="ECO:0000256" key="3">
    <source>
        <dbReference type="ARBA" id="ARBA00022475"/>
    </source>
</evidence>
<comment type="function">
    <text evidence="1">VSG forms a coat on the surface of the parasite. The trypanosome evades the immune response of the host by expressing a series of antigenically distinct VSGs from an estimated 1000 VSG genes.</text>
</comment>
<keyword evidence="5 9" id="KW-0472">Membrane</keyword>
<feature type="chain" id="PRO_5004528537" evidence="10">
    <location>
        <begin position="23"/>
        <end position="523"/>
    </location>
</feature>
<dbReference type="InterPro" id="IPR019609">
    <property type="entry name" value="Variant_surf_glycoprt_trypan_C"/>
</dbReference>
<keyword evidence="7" id="KW-0449">Lipoprotein</keyword>
<evidence type="ECO:0000256" key="5">
    <source>
        <dbReference type="ARBA" id="ARBA00023136"/>
    </source>
</evidence>
<feature type="transmembrane region" description="Helical" evidence="9">
    <location>
        <begin position="502"/>
        <end position="522"/>
    </location>
</feature>
<evidence type="ECO:0000313" key="13">
    <source>
        <dbReference type="EMBL" id="AGQ50043.1"/>
    </source>
</evidence>
<evidence type="ECO:0000256" key="10">
    <source>
        <dbReference type="SAM" id="SignalP"/>
    </source>
</evidence>
<dbReference type="EMBL" id="KC434699">
    <property type="protein sequence ID" value="AGQ50043.1"/>
    <property type="molecule type" value="mRNA"/>
</dbReference>
<dbReference type="Pfam" id="PF10659">
    <property type="entry name" value="Trypan_glycop_C"/>
    <property type="match status" value="1"/>
</dbReference>
<evidence type="ECO:0000256" key="7">
    <source>
        <dbReference type="ARBA" id="ARBA00023288"/>
    </source>
</evidence>
<feature type="domain" description="Trypanosome variant surface glycoprotein A-type N-terminal" evidence="11">
    <location>
        <begin position="8"/>
        <end position="370"/>
    </location>
</feature>
<feature type="domain" description="Trypanosome variant surface glycoprotein C-terminal" evidence="12">
    <location>
        <begin position="400"/>
        <end position="515"/>
    </location>
</feature>
<dbReference type="GO" id="GO:0098552">
    <property type="term" value="C:side of membrane"/>
    <property type="evidence" value="ECO:0007669"/>
    <property type="project" value="UniProtKB-KW"/>
</dbReference>
<keyword evidence="3" id="KW-1003">Cell membrane</keyword>
<keyword evidence="9" id="KW-1133">Transmembrane helix</keyword>
<reference evidence="13" key="2">
    <citation type="submission" date="2013-01" db="EMBL/GenBank/DDBJ databases">
        <authorList>
            <person name="Hall J.P.J."/>
            <person name="Barry J.D."/>
        </authorList>
    </citation>
    <scope>NUCLEOTIDE SEQUENCE</scope>
    <source>
        <strain evidence="13">TREU927/4 GUTat 10.1</strain>
    </source>
</reference>
<evidence type="ECO:0000256" key="9">
    <source>
        <dbReference type="SAM" id="Phobius"/>
    </source>
</evidence>
<gene>
    <name evidence="13" type="primary">VSG</name>
</gene>
<comment type="subcellular location">
    <subcellularLocation>
        <location evidence="2">Cell membrane</location>
        <topology evidence="2">Lipid-anchor</topology>
        <topology evidence="2">GPI-anchor</topology>
    </subcellularLocation>
</comment>
<keyword evidence="6" id="KW-0325">Glycoprotein</keyword>
<evidence type="ECO:0000256" key="1">
    <source>
        <dbReference type="ARBA" id="ARBA00002523"/>
    </source>
</evidence>
<organism evidence="13">
    <name type="scientific">Trypanosoma brucei</name>
    <dbReference type="NCBI Taxonomy" id="5691"/>
    <lineage>
        <taxon>Eukaryota</taxon>
        <taxon>Discoba</taxon>
        <taxon>Euglenozoa</taxon>
        <taxon>Kinetoplastea</taxon>
        <taxon>Metakinetoplastina</taxon>
        <taxon>Trypanosomatida</taxon>
        <taxon>Trypanosomatidae</taxon>
        <taxon>Trypanosoma</taxon>
    </lineage>
</organism>
<dbReference type="SUPFAM" id="SSF58087">
    <property type="entry name" value="Variant surface glycoprotein (N-terminal domain)"/>
    <property type="match status" value="1"/>
</dbReference>
<feature type="compositionally biased region" description="Basic and acidic residues" evidence="8">
    <location>
        <begin position="445"/>
        <end position="466"/>
    </location>
</feature>
<reference evidence="13" key="1">
    <citation type="journal article" date="2013" name="PLoS Pathog.">
        <title>Mosaic VSGs and the Scale of Trypanosoma brucei Antigenic Variation.</title>
        <authorList>
            <person name="Hall J.P."/>
            <person name="Wang H."/>
            <person name="Barry J.D."/>
        </authorList>
    </citation>
    <scope>NUCLEOTIDE SEQUENCE</scope>
    <source>
        <strain evidence="13">TREU927/4 GUTat 10.1</strain>
    </source>
</reference>
<name>S5G485_9TRYP</name>
<proteinExistence type="evidence at transcript level"/>
<dbReference type="InterPro" id="IPR001812">
    <property type="entry name" value="Trypano_VSG_A_N_dom"/>
</dbReference>
<dbReference type="AlphaFoldDB" id="S5G485"/>
<evidence type="ECO:0000259" key="12">
    <source>
        <dbReference type="Pfam" id="PF10659"/>
    </source>
</evidence>
<dbReference type="GO" id="GO:0005886">
    <property type="term" value="C:plasma membrane"/>
    <property type="evidence" value="ECO:0007669"/>
    <property type="project" value="UniProtKB-SubCell"/>
</dbReference>
<evidence type="ECO:0000256" key="4">
    <source>
        <dbReference type="ARBA" id="ARBA00022622"/>
    </source>
</evidence>
<feature type="compositionally biased region" description="Basic and acidic residues" evidence="8">
    <location>
        <begin position="478"/>
        <end position="488"/>
    </location>
</feature>
<accession>S5G485</accession>